<evidence type="ECO:0000313" key="1">
    <source>
        <dbReference type="EMBL" id="SVD86400.1"/>
    </source>
</evidence>
<feature type="non-terminal residue" evidence="1">
    <location>
        <position position="51"/>
    </location>
</feature>
<reference evidence="1" key="1">
    <citation type="submission" date="2018-05" db="EMBL/GenBank/DDBJ databases">
        <authorList>
            <person name="Lanie J.A."/>
            <person name="Ng W.-L."/>
            <person name="Kazmierczak K.M."/>
            <person name="Andrzejewski T.M."/>
            <person name="Davidsen T.M."/>
            <person name="Wayne K.J."/>
            <person name="Tettelin H."/>
            <person name="Glass J.I."/>
            <person name="Rusch D."/>
            <person name="Podicherti R."/>
            <person name="Tsui H.-C.T."/>
            <person name="Winkler M.E."/>
        </authorList>
    </citation>
    <scope>NUCLEOTIDE SEQUENCE</scope>
</reference>
<dbReference type="AlphaFoldDB" id="A0A382YTI5"/>
<name>A0A382YTI5_9ZZZZ</name>
<accession>A0A382YTI5</accession>
<protein>
    <recommendedName>
        <fullName evidence="2">Rrf2 family transcriptional regulator</fullName>
    </recommendedName>
</protein>
<gene>
    <name evidence="1" type="ORF">METZ01_LOCUS439254</name>
</gene>
<dbReference type="InterPro" id="IPR000944">
    <property type="entry name" value="Tscrpt_reg_Rrf2"/>
</dbReference>
<dbReference type="SUPFAM" id="SSF46785">
    <property type="entry name" value="Winged helix' DNA-binding domain"/>
    <property type="match status" value="1"/>
</dbReference>
<dbReference type="EMBL" id="UINC01178316">
    <property type="protein sequence ID" value="SVD86400.1"/>
    <property type="molecule type" value="Genomic_DNA"/>
</dbReference>
<proteinExistence type="predicted"/>
<dbReference type="Gene3D" id="1.10.10.10">
    <property type="entry name" value="Winged helix-like DNA-binding domain superfamily/Winged helix DNA-binding domain"/>
    <property type="match status" value="1"/>
</dbReference>
<dbReference type="InterPro" id="IPR036388">
    <property type="entry name" value="WH-like_DNA-bd_sf"/>
</dbReference>
<dbReference type="PROSITE" id="PS51197">
    <property type="entry name" value="HTH_RRF2_2"/>
    <property type="match status" value="1"/>
</dbReference>
<evidence type="ECO:0008006" key="2">
    <source>
        <dbReference type="Google" id="ProtNLM"/>
    </source>
</evidence>
<organism evidence="1">
    <name type="scientific">marine metagenome</name>
    <dbReference type="NCBI Taxonomy" id="408172"/>
    <lineage>
        <taxon>unclassified sequences</taxon>
        <taxon>metagenomes</taxon>
        <taxon>ecological metagenomes</taxon>
    </lineage>
</organism>
<dbReference type="InterPro" id="IPR036390">
    <property type="entry name" value="WH_DNA-bd_sf"/>
</dbReference>
<sequence>MLKLTRKLEYALIALRHMQDKRDTFISAKEIADMYLIPQELLAKTLQQMAK</sequence>